<evidence type="ECO:0000256" key="1">
    <source>
        <dbReference type="ARBA" id="ARBA00022670"/>
    </source>
</evidence>
<proteinExistence type="inferred from homology"/>
<dbReference type="Pfam" id="PF04002">
    <property type="entry name" value="RadC"/>
    <property type="match status" value="1"/>
</dbReference>
<dbReference type="GO" id="GO:0008237">
    <property type="term" value="F:metallopeptidase activity"/>
    <property type="evidence" value="ECO:0007669"/>
    <property type="project" value="UniProtKB-KW"/>
</dbReference>
<dbReference type="InterPro" id="IPR010994">
    <property type="entry name" value="RuvA_2-like"/>
</dbReference>
<name>A0A845M6V7_9PROT</name>
<dbReference type="EMBL" id="WTVA01000001">
    <property type="protein sequence ID" value="MZR20873.1"/>
    <property type="molecule type" value="Genomic_DNA"/>
</dbReference>
<accession>A0A845M6V7</accession>
<keyword evidence="1" id="KW-0645">Protease</keyword>
<dbReference type="SUPFAM" id="SSF102712">
    <property type="entry name" value="JAB1/MPN domain"/>
    <property type="match status" value="1"/>
</dbReference>
<evidence type="ECO:0000256" key="2">
    <source>
        <dbReference type="ARBA" id="ARBA00022723"/>
    </source>
</evidence>
<evidence type="ECO:0000313" key="9">
    <source>
        <dbReference type="EMBL" id="MZR20873.1"/>
    </source>
</evidence>
<evidence type="ECO:0000256" key="5">
    <source>
        <dbReference type="ARBA" id="ARBA00023049"/>
    </source>
</evidence>
<dbReference type="PROSITE" id="PS50249">
    <property type="entry name" value="MPN"/>
    <property type="match status" value="1"/>
</dbReference>
<dbReference type="InterPro" id="IPR025657">
    <property type="entry name" value="RadC_JAB"/>
</dbReference>
<dbReference type="NCBIfam" id="NF000642">
    <property type="entry name" value="PRK00024.1"/>
    <property type="match status" value="1"/>
</dbReference>
<dbReference type="Gene3D" id="1.10.150.20">
    <property type="entry name" value="5' to 3' exonuclease, C-terminal subdomain"/>
    <property type="match status" value="1"/>
</dbReference>
<dbReference type="GO" id="GO:0006508">
    <property type="term" value="P:proteolysis"/>
    <property type="evidence" value="ECO:0007669"/>
    <property type="project" value="UniProtKB-KW"/>
</dbReference>
<evidence type="ECO:0000256" key="6">
    <source>
        <dbReference type="RuleBase" id="RU003797"/>
    </source>
</evidence>
<dbReference type="Proteomes" id="UP000445696">
    <property type="component" value="Unassembled WGS sequence"/>
</dbReference>
<dbReference type="PROSITE" id="PS01302">
    <property type="entry name" value="UPF0758"/>
    <property type="match status" value="1"/>
</dbReference>
<feature type="domain" description="MPN" evidence="8">
    <location>
        <begin position="137"/>
        <end position="259"/>
    </location>
</feature>
<evidence type="ECO:0000256" key="4">
    <source>
        <dbReference type="ARBA" id="ARBA00022833"/>
    </source>
</evidence>
<evidence type="ECO:0000256" key="7">
    <source>
        <dbReference type="SAM" id="MobiDB-lite"/>
    </source>
</evidence>
<dbReference type="Gene3D" id="3.40.140.10">
    <property type="entry name" value="Cytidine Deaminase, domain 2"/>
    <property type="match status" value="1"/>
</dbReference>
<reference evidence="9 10" key="1">
    <citation type="journal article" date="2014" name="Int. J. Syst. Evol. Microbiol.">
        <title>Sneathiella chungangensis sp. nov., isolated from a marine sand, and emended description of the genus Sneathiella.</title>
        <authorList>
            <person name="Siamphan C."/>
            <person name="Kim H."/>
            <person name="Lee J.S."/>
            <person name="Kim W."/>
        </authorList>
    </citation>
    <scope>NUCLEOTIDE SEQUENCE [LARGE SCALE GENOMIC DNA]</scope>
    <source>
        <strain evidence="9 10">KCTC 32476</strain>
    </source>
</reference>
<keyword evidence="2" id="KW-0479">Metal-binding</keyword>
<keyword evidence="3" id="KW-0378">Hydrolase</keyword>
<feature type="region of interest" description="Disordered" evidence="7">
    <location>
        <begin position="1"/>
        <end position="39"/>
    </location>
</feature>
<keyword evidence="4" id="KW-0862">Zinc</keyword>
<dbReference type="GO" id="GO:0046872">
    <property type="term" value="F:metal ion binding"/>
    <property type="evidence" value="ECO:0007669"/>
    <property type="project" value="UniProtKB-KW"/>
</dbReference>
<dbReference type="InterPro" id="IPR001405">
    <property type="entry name" value="UPF0758"/>
</dbReference>
<evidence type="ECO:0000259" key="8">
    <source>
        <dbReference type="PROSITE" id="PS50249"/>
    </source>
</evidence>
<keyword evidence="5" id="KW-0482">Metalloprotease</keyword>
<dbReference type="RefSeq" id="WP_161337295.1">
    <property type="nucleotide sequence ID" value="NZ_JBHSDG010000002.1"/>
</dbReference>
<sequence length="259" mass="28304">MTSDAKTSPARPGLQELDNPSFSLGLEESAPAKTAADDHRLGHRERMRAQVLNAGARSLADYQILEMLLFAAAPRGDTKPVAKNLISRFGSLAKVLKAEPDELRKVDKVGDAVIATLKIAETLGERLLRTEIEKRNVLGSWQALLEYCQGTMSGRKIEHFRILFLNNKNHLISDEVQQTGTVNHTAVYPREVVKRALELGATALILVHNHPSGDTTPSKADIDMTSDIVSAAAALNIRIHDHIIVGDKDCVSFKSLGLM</sequence>
<protein>
    <submittedName>
        <fullName evidence="9">DNA repair protein RadC</fullName>
    </submittedName>
</protein>
<comment type="caution">
    <text evidence="9">The sequence shown here is derived from an EMBL/GenBank/DDBJ whole genome shotgun (WGS) entry which is preliminary data.</text>
</comment>
<organism evidence="9 10">
    <name type="scientific">Sneathiella chungangensis</name>
    <dbReference type="NCBI Taxonomy" id="1418234"/>
    <lineage>
        <taxon>Bacteria</taxon>
        <taxon>Pseudomonadati</taxon>
        <taxon>Pseudomonadota</taxon>
        <taxon>Alphaproteobacteria</taxon>
        <taxon>Sneathiellales</taxon>
        <taxon>Sneathiellaceae</taxon>
        <taxon>Sneathiella</taxon>
    </lineage>
</organism>
<comment type="similarity">
    <text evidence="6">Belongs to the UPF0758 family.</text>
</comment>
<dbReference type="CDD" id="cd08071">
    <property type="entry name" value="MPN_DUF2466"/>
    <property type="match status" value="1"/>
</dbReference>
<dbReference type="SUPFAM" id="SSF47781">
    <property type="entry name" value="RuvA domain 2-like"/>
    <property type="match status" value="1"/>
</dbReference>
<keyword evidence="10" id="KW-1185">Reference proteome</keyword>
<evidence type="ECO:0000313" key="10">
    <source>
        <dbReference type="Proteomes" id="UP000445696"/>
    </source>
</evidence>
<dbReference type="InterPro" id="IPR020891">
    <property type="entry name" value="UPF0758_CS"/>
</dbReference>
<dbReference type="NCBIfam" id="TIGR00608">
    <property type="entry name" value="radc"/>
    <property type="match status" value="1"/>
</dbReference>
<dbReference type="PANTHER" id="PTHR30471">
    <property type="entry name" value="DNA REPAIR PROTEIN RADC"/>
    <property type="match status" value="1"/>
</dbReference>
<gene>
    <name evidence="9" type="primary">radC</name>
    <name evidence="9" type="ORF">GQF03_00835</name>
</gene>
<dbReference type="InterPro" id="IPR037518">
    <property type="entry name" value="MPN"/>
</dbReference>
<dbReference type="AlphaFoldDB" id="A0A845M6V7"/>
<dbReference type="OrthoDB" id="9804482at2"/>
<evidence type="ECO:0000256" key="3">
    <source>
        <dbReference type="ARBA" id="ARBA00022801"/>
    </source>
</evidence>
<dbReference type="PANTHER" id="PTHR30471:SF3">
    <property type="entry name" value="UPF0758 PROTEIN YEES-RELATED"/>
    <property type="match status" value="1"/>
</dbReference>